<dbReference type="PANTHER" id="PTHR43178:SF5">
    <property type="entry name" value="LIPOAMIDE ACYLTRANSFERASE COMPONENT OF BRANCHED-CHAIN ALPHA-KETO ACID DEHYDROGENASE COMPLEX, MITOCHONDRIAL"/>
    <property type="match status" value="1"/>
</dbReference>
<feature type="compositionally biased region" description="Low complexity" evidence="7">
    <location>
        <begin position="202"/>
        <end position="212"/>
    </location>
</feature>
<dbReference type="Pfam" id="PF00198">
    <property type="entry name" value="2-oxoacid_dh"/>
    <property type="match status" value="1"/>
</dbReference>
<dbReference type="CDD" id="cd06849">
    <property type="entry name" value="lipoyl_domain"/>
    <property type="match status" value="1"/>
</dbReference>
<dbReference type="Gene3D" id="2.40.50.100">
    <property type="match status" value="1"/>
</dbReference>
<gene>
    <name evidence="10" type="ORF">GH723_12620</name>
</gene>
<feature type="region of interest" description="Disordered" evidence="7">
    <location>
        <begin position="80"/>
        <end position="158"/>
    </location>
</feature>
<evidence type="ECO:0000259" key="8">
    <source>
        <dbReference type="PROSITE" id="PS50968"/>
    </source>
</evidence>
<name>A0A5Q2RK64_9ACTN</name>
<dbReference type="AlphaFoldDB" id="A0A5Q2RK64"/>
<evidence type="ECO:0000256" key="4">
    <source>
        <dbReference type="ARBA" id="ARBA00022823"/>
    </source>
</evidence>
<proteinExistence type="inferred from homology"/>
<dbReference type="InterPro" id="IPR004167">
    <property type="entry name" value="PSBD"/>
</dbReference>
<feature type="compositionally biased region" description="Low complexity" evidence="7">
    <location>
        <begin position="80"/>
        <end position="118"/>
    </location>
</feature>
<dbReference type="InterPro" id="IPR003016">
    <property type="entry name" value="2-oxoA_DH_lipoyl-BS"/>
</dbReference>
<evidence type="ECO:0000313" key="10">
    <source>
        <dbReference type="EMBL" id="QGG95874.1"/>
    </source>
</evidence>
<reference evidence="10 11" key="1">
    <citation type="submission" date="2019-11" db="EMBL/GenBank/DDBJ databases">
        <authorList>
            <person name="He Y."/>
        </authorList>
    </citation>
    <scope>NUCLEOTIDE SEQUENCE [LARGE SCALE GENOMIC DNA]</scope>
    <source>
        <strain evidence="10 11">SCSIO 58843</strain>
    </source>
</reference>
<feature type="compositionally biased region" description="Pro residues" evidence="7">
    <location>
        <begin position="213"/>
        <end position="225"/>
    </location>
</feature>
<comment type="similarity">
    <text evidence="2 6">Belongs to the 2-oxoacid dehydrogenase family.</text>
</comment>
<dbReference type="PROSITE" id="PS00189">
    <property type="entry name" value="LIPOYL"/>
    <property type="match status" value="1"/>
</dbReference>
<evidence type="ECO:0000256" key="5">
    <source>
        <dbReference type="ARBA" id="ARBA00023315"/>
    </source>
</evidence>
<sequence length="477" mass="50068">MAEVTMPQLGETVTEGTITKWFKQVGEQVAEDEVLFEVSTDKVDSEVPSPAAGVLTEIRVPEGETVDVGTVLAVLGDAADAPAEGGDTSGESEAPEAPAEPPAAEAEAPPAEAPSSEQPAPPAPAPDPAVESAEGTAPAPQGPSLARTPPPASDEGSGLLLSPVVRRLVAEHGLDPTQIQGTGPGGRITRTDVQKAIESGGTSAPAPAAAPSAPAPAPAAAPAPAPARRAPAPAPTPRAGERDTVVPLNNIRRRTGEHMVMSKQVSPHVLTAVEVDFEAVERVRRTHGPAWKEEEGFSLTYLPFIARALVDAIRDFPHLNASVGDGELVVHSEVNLSIAVDIDFEGLLAPVVRETDTKRLRAIAREVVDLARRARSKQLSPDELAGGTITITNPGQYGTFMQFPVINQPQVAILSTDGIRRKPVVVTDEHGSESIAIHSVGILALAWDHRAFDGAYVAAFLDRLRENIETRDWEAEL</sequence>
<keyword evidence="11" id="KW-1185">Reference proteome</keyword>
<dbReference type="InterPro" id="IPR011053">
    <property type="entry name" value="Single_hybrid_motif"/>
</dbReference>
<dbReference type="Gene3D" id="4.10.320.10">
    <property type="entry name" value="E3-binding domain"/>
    <property type="match status" value="1"/>
</dbReference>
<keyword evidence="5 6" id="KW-0012">Acyltransferase</keyword>
<dbReference type="GO" id="GO:0031405">
    <property type="term" value="F:lipoic acid binding"/>
    <property type="evidence" value="ECO:0007669"/>
    <property type="project" value="TreeGrafter"/>
</dbReference>
<feature type="domain" description="Peripheral subunit-binding (PSBD)" evidence="9">
    <location>
        <begin position="160"/>
        <end position="197"/>
    </location>
</feature>
<evidence type="ECO:0000313" key="11">
    <source>
        <dbReference type="Proteomes" id="UP000334019"/>
    </source>
</evidence>
<evidence type="ECO:0000256" key="1">
    <source>
        <dbReference type="ARBA" id="ARBA00001938"/>
    </source>
</evidence>
<dbReference type="KEGG" id="atq:GH723_12620"/>
<organism evidence="10 11">
    <name type="scientific">Actinomarinicola tropica</name>
    <dbReference type="NCBI Taxonomy" id="2789776"/>
    <lineage>
        <taxon>Bacteria</taxon>
        <taxon>Bacillati</taxon>
        <taxon>Actinomycetota</taxon>
        <taxon>Acidimicrobiia</taxon>
        <taxon>Acidimicrobiales</taxon>
        <taxon>Iamiaceae</taxon>
        <taxon>Actinomarinicola</taxon>
    </lineage>
</organism>
<evidence type="ECO:0000259" key="9">
    <source>
        <dbReference type="PROSITE" id="PS51826"/>
    </source>
</evidence>
<dbReference type="InterPro" id="IPR001078">
    <property type="entry name" value="2-oxoacid_DH_actylTfrase"/>
</dbReference>
<dbReference type="GO" id="GO:0016407">
    <property type="term" value="F:acetyltransferase activity"/>
    <property type="evidence" value="ECO:0007669"/>
    <property type="project" value="TreeGrafter"/>
</dbReference>
<dbReference type="Gene3D" id="3.30.559.10">
    <property type="entry name" value="Chloramphenicol acetyltransferase-like domain"/>
    <property type="match status" value="1"/>
</dbReference>
<protein>
    <recommendedName>
        <fullName evidence="6">Dihydrolipoamide acetyltransferase component of pyruvate dehydrogenase complex</fullName>
        <ecNumber evidence="6">2.3.1.-</ecNumber>
    </recommendedName>
</protein>
<dbReference type="GO" id="GO:0005737">
    <property type="term" value="C:cytoplasm"/>
    <property type="evidence" value="ECO:0007669"/>
    <property type="project" value="TreeGrafter"/>
</dbReference>
<dbReference type="PROSITE" id="PS50968">
    <property type="entry name" value="BIOTINYL_LIPOYL"/>
    <property type="match status" value="1"/>
</dbReference>
<dbReference type="EC" id="2.3.1.-" evidence="6"/>
<keyword evidence="3 6" id="KW-0808">Transferase</keyword>
<dbReference type="SUPFAM" id="SSF52777">
    <property type="entry name" value="CoA-dependent acyltransferases"/>
    <property type="match status" value="1"/>
</dbReference>
<dbReference type="SUPFAM" id="SSF47005">
    <property type="entry name" value="Peripheral subunit-binding domain of 2-oxo acid dehydrogenase complex"/>
    <property type="match status" value="1"/>
</dbReference>
<evidence type="ECO:0000256" key="6">
    <source>
        <dbReference type="RuleBase" id="RU003423"/>
    </source>
</evidence>
<dbReference type="PANTHER" id="PTHR43178">
    <property type="entry name" value="DIHYDROLIPOAMIDE ACETYLTRANSFERASE COMPONENT OF PYRUVATE DEHYDROGENASE COMPLEX"/>
    <property type="match status" value="1"/>
</dbReference>
<keyword evidence="4 6" id="KW-0450">Lipoyl</keyword>
<evidence type="ECO:0000256" key="3">
    <source>
        <dbReference type="ARBA" id="ARBA00022679"/>
    </source>
</evidence>
<comment type="cofactor">
    <cofactor evidence="1 6">
        <name>(R)-lipoate</name>
        <dbReference type="ChEBI" id="CHEBI:83088"/>
    </cofactor>
</comment>
<dbReference type="PROSITE" id="PS51826">
    <property type="entry name" value="PSBD"/>
    <property type="match status" value="1"/>
</dbReference>
<evidence type="ECO:0000256" key="7">
    <source>
        <dbReference type="SAM" id="MobiDB-lite"/>
    </source>
</evidence>
<accession>A0A5Q2RK64</accession>
<dbReference type="InterPro" id="IPR036625">
    <property type="entry name" value="E3-bd_dom_sf"/>
</dbReference>
<feature type="domain" description="Lipoyl-binding" evidence="8">
    <location>
        <begin position="1"/>
        <end position="76"/>
    </location>
</feature>
<dbReference type="Pfam" id="PF02817">
    <property type="entry name" value="E3_binding"/>
    <property type="match status" value="1"/>
</dbReference>
<feature type="region of interest" description="Disordered" evidence="7">
    <location>
        <begin position="197"/>
        <end position="244"/>
    </location>
</feature>
<dbReference type="InterPro" id="IPR023213">
    <property type="entry name" value="CAT-like_dom_sf"/>
</dbReference>
<dbReference type="InterPro" id="IPR050743">
    <property type="entry name" value="2-oxoacid_DH_E2_comp"/>
</dbReference>
<dbReference type="Pfam" id="PF00364">
    <property type="entry name" value="Biotin_lipoyl"/>
    <property type="match status" value="1"/>
</dbReference>
<dbReference type="RefSeq" id="WP_153759980.1">
    <property type="nucleotide sequence ID" value="NZ_CP045851.1"/>
</dbReference>
<dbReference type="EMBL" id="CP045851">
    <property type="protein sequence ID" value="QGG95874.1"/>
    <property type="molecule type" value="Genomic_DNA"/>
</dbReference>
<dbReference type="SUPFAM" id="SSF51230">
    <property type="entry name" value="Single hybrid motif"/>
    <property type="match status" value="1"/>
</dbReference>
<evidence type="ECO:0000256" key="2">
    <source>
        <dbReference type="ARBA" id="ARBA00007317"/>
    </source>
</evidence>
<dbReference type="Proteomes" id="UP000334019">
    <property type="component" value="Chromosome"/>
</dbReference>
<dbReference type="InterPro" id="IPR000089">
    <property type="entry name" value="Biotin_lipoyl"/>
</dbReference>